<comment type="caution">
    <text evidence="4">The sequence shown here is derived from an EMBL/GenBank/DDBJ whole genome shotgun (WGS) entry which is preliminary data.</text>
</comment>
<name>A0A1E7MUX7_KITAU</name>
<dbReference type="GeneID" id="97490305"/>
<dbReference type="Proteomes" id="UP000610124">
    <property type="component" value="Unassembled WGS sequence"/>
</dbReference>
<dbReference type="EMBL" id="BMUB01000067">
    <property type="protein sequence ID" value="GGV08925.1"/>
    <property type="molecule type" value="Genomic_DNA"/>
</dbReference>
<evidence type="ECO:0000313" key="6">
    <source>
        <dbReference type="Proteomes" id="UP000610124"/>
    </source>
</evidence>
<reference evidence="3 6" key="1">
    <citation type="journal article" date="2014" name="Int. J. Syst. Evol. Microbiol.">
        <title>Complete genome sequence of Corynebacterium casei LMG S-19264T (=DSM 44701T), isolated from a smear-ripened cheese.</title>
        <authorList>
            <consortium name="US DOE Joint Genome Institute (JGI-PGF)"/>
            <person name="Walter F."/>
            <person name="Albersmeier A."/>
            <person name="Kalinowski J."/>
            <person name="Ruckert C."/>
        </authorList>
    </citation>
    <scope>NUCLEOTIDE SEQUENCE [LARGE SCALE GENOMIC DNA]</scope>
    <source>
        <strain evidence="3 6">JCM 4434</strain>
    </source>
</reference>
<reference evidence="3" key="5">
    <citation type="submission" date="2020-09" db="EMBL/GenBank/DDBJ databases">
        <authorList>
            <person name="Sun Q."/>
            <person name="Ohkuma M."/>
        </authorList>
    </citation>
    <scope>NUCLEOTIDE SEQUENCE</scope>
    <source>
        <strain evidence="3">JCM 4434</strain>
    </source>
</reference>
<feature type="transmembrane region" description="Helical" evidence="1">
    <location>
        <begin position="106"/>
        <end position="127"/>
    </location>
</feature>
<reference evidence="4" key="4">
    <citation type="submission" date="2016-08" db="EMBL/GenBank/DDBJ databases">
        <title>Sequencing, Assembly and Comparative Genomics of S. aureofaciens ATCC 10762.</title>
        <authorList>
            <person name="Gradnigo J.S."/>
            <person name="Johnson N."/>
            <person name="Somerville G.A."/>
        </authorList>
    </citation>
    <scope>NUCLEOTIDE SEQUENCE [LARGE SCALE GENOMIC DNA]</scope>
    <source>
        <strain evidence="4">ATCC 10762</strain>
    </source>
</reference>
<sequence length="141" mass="14618">MQTDPRGPRFAAALTAVVLAAVLITGSGLLLAAQTLVFVLGAVGGPRVSPYSWLFHVFIAPHLTPPTETQDERPLRFTQGGGAVFAAVGTLGYLTGVTWLGLLSTGFALAAAFLNAVFGYCLGCEIYPIVRRAQGRLGAGA</sequence>
<accession>A0A1E7MUX7</accession>
<evidence type="ECO:0000313" key="3">
    <source>
        <dbReference type="EMBL" id="GGV08925.1"/>
    </source>
</evidence>
<dbReference type="OrthoDB" id="345402at2"/>
<feature type="domain" description="DUF4395" evidence="2">
    <location>
        <begin position="4"/>
        <end position="132"/>
    </location>
</feature>
<dbReference type="AlphaFoldDB" id="A0A1E7MUX7"/>
<evidence type="ECO:0000313" key="5">
    <source>
        <dbReference type="Proteomes" id="UP000037395"/>
    </source>
</evidence>
<evidence type="ECO:0000256" key="1">
    <source>
        <dbReference type="SAM" id="Phobius"/>
    </source>
</evidence>
<keyword evidence="5" id="KW-1185">Reference proteome</keyword>
<reference evidence="4 5" key="2">
    <citation type="submission" date="2014-07" db="EMBL/GenBank/DDBJ databases">
        <authorList>
            <person name="Zhang J.E."/>
            <person name="Yang H."/>
            <person name="Guo J."/>
            <person name="Deng Z."/>
            <person name="Luo H."/>
            <person name="Luo M."/>
            <person name="Zhao B."/>
        </authorList>
    </citation>
    <scope>NUCLEOTIDE SEQUENCE [LARGE SCALE GENOMIC DNA]</scope>
    <source>
        <strain evidence="4">ATCC 10762</strain>
        <strain evidence="5">ATCC 10762 / DSM 40127 / CCM 3239 / JCM 4008 / LMG 5968 / NBRC 12843 / NCIMB 8234 / A-377</strain>
    </source>
</reference>
<evidence type="ECO:0000259" key="2">
    <source>
        <dbReference type="Pfam" id="PF14340"/>
    </source>
</evidence>
<dbReference type="InterPro" id="IPR025508">
    <property type="entry name" value="DUF4395"/>
</dbReference>
<protein>
    <submittedName>
        <fullName evidence="3">Membrane protein</fullName>
    </submittedName>
</protein>
<organism evidence="4 5">
    <name type="scientific">Kitasatospora aureofaciens</name>
    <name type="common">Streptomyces aureofaciens</name>
    <dbReference type="NCBI Taxonomy" id="1894"/>
    <lineage>
        <taxon>Bacteria</taxon>
        <taxon>Bacillati</taxon>
        <taxon>Actinomycetota</taxon>
        <taxon>Actinomycetes</taxon>
        <taxon>Kitasatosporales</taxon>
        <taxon>Streptomycetaceae</taxon>
        <taxon>Kitasatospora</taxon>
    </lineage>
</organism>
<keyword evidence="1" id="KW-1133">Transmembrane helix</keyword>
<dbReference type="Proteomes" id="UP000037395">
    <property type="component" value="Unassembled WGS sequence"/>
</dbReference>
<dbReference type="RefSeq" id="WP_030291207.1">
    <property type="nucleotide sequence ID" value="NZ_BMUB01000067.1"/>
</dbReference>
<gene>
    <name evidence="3" type="ORF">GCM10010502_74540</name>
    <name evidence="4" type="ORF">HS99_0040330</name>
</gene>
<evidence type="ECO:0000313" key="4">
    <source>
        <dbReference type="EMBL" id="OEV32246.1"/>
    </source>
</evidence>
<reference evidence="5" key="3">
    <citation type="submission" date="2016-08" db="EMBL/GenBank/DDBJ databases">
        <title>Sequencing, assembly and comparative genomics of S. aureofaciens ATCC 10762.</title>
        <authorList>
            <person name="Gradnigo J.S."/>
            <person name="Johnson N."/>
            <person name="Somerville G.A."/>
        </authorList>
    </citation>
    <scope>NUCLEOTIDE SEQUENCE [LARGE SCALE GENOMIC DNA]</scope>
    <source>
        <strain evidence="5">ATCC 10762 / DSM 40127 / CCM 3239 / JCM 4008 / LMG 5968 / NBRC 12843 / NCIMB 8234 / A-377</strain>
    </source>
</reference>
<feature type="transmembrane region" description="Helical" evidence="1">
    <location>
        <begin position="77"/>
        <end position="100"/>
    </location>
</feature>
<dbReference type="Pfam" id="PF14340">
    <property type="entry name" value="DUF4395"/>
    <property type="match status" value="1"/>
</dbReference>
<proteinExistence type="predicted"/>
<keyword evidence="1" id="KW-0472">Membrane</keyword>
<keyword evidence="1" id="KW-0812">Transmembrane</keyword>
<accession>A0A8H9I177</accession>
<dbReference type="KEGG" id="kau:B6264_00250"/>
<dbReference type="EMBL" id="JPRF03000101">
    <property type="protein sequence ID" value="OEV32246.1"/>
    <property type="molecule type" value="Genomic_DNA"/>
</dbReference>